<protein>
    <submittedName>
        <fullName evidence="5">ATPase RavA</fullName>
    </submittedName>
</protein>
<dbReference type="SUPFAM" id="SSF52540">
    <property type="entry name" value="P-loop containing nucleoside triphosphate hydrolases"/>
    <property type="match status" value="1"/>
</dbReference>
<keyword evidence="1" id="KW-0547">Nucleotide-binding</keyword>
<dbReference type="Pfam" id="PF07726">
    <property type="entry name" value="AAA_3"/>
    <property type="match status" value="1"/>
</dbReference>
<dbReference type="FunFam" id="3.40.50.300:FF:000640">
    <property type="entry name" value="MoxR family ATPase"/>
    <property type="match status" value="1"/>
</dbReference>
<sequence>MQRTQEKITALTDALSGVIRGNRECIEVLVIALLSNGSVLMQDVPGVGKTTLAKAVAKAIDVKFHRIQFTPDLLPADILGSSIYNPKEGTFDFRRGPIFCHVLLADEINRASPRTQSALLEAMSEMHATIEGVQYNLPSPFLVLATQNPVEFHGTYPLPEAQLDRFLVQLELGYPDAETEVQILHAQAVSHPLDDLSPVLTKDDVVAFQAMVRNIRVDEIISHYIVEIIHQTRQDSRLKLGVSPRGSLMLFRASQAAALAAGRDYVLPDDVQRLAPYVLSHRLIMTPKAKYGGASAKEIVAEILRKVKVPS</sequence>
<dbReference type="SMART" id="SM00382">
    <property type="entry name" value="AAA"/>
    <property type="match status" value="1"/>
</dbReference>
<keyword evidence="2" id="KW-0067">ATP-binding</keyword>
<dbReference type="InterPro" id="IPR050764">
    <property type="entry name" value="CbbQ/NirQ/NorQ/GpvN"/>
</dbReference>
<proteinExistence type="inferred from homology"/>
<dbReference type="OrthoDB" id="9808397at2"/>
<dbReference type="GO" id="GO:0005524">
    <property type="term" value="F:ATP binding"/>
    <property type="evidence" value="ECO:0007669"/>
    <property type="project" value="UniProtKB-KW"/>
</dbReference>
<dbReference type="Gene3D" id="1.10.8.80">
    <property type="entry name" value="Magnesium chelatase subunit I, C-Terminal domain"/>
    <property type="match status" value="1"/>
</dbReference>
<organism evidence="5 6">
    <name type="scientific">Novipirellula herctigrandis</name>
    <dbReference type="NCBI Taxonomy" id="2527986"/>
    <lineage>
        <taxon>Bacteria</taxon>
        <taxon>Pseudomonadati</taxon>
        <taxon>Planctomycetota</taxon>
        <taxon>Planctomycetia</taxon>
        <taxon>Pirellulales</taxon>
        <taxon>Pirellulaceae</taxon>
        <taxon>Novipirellula</taxon>
    </lineage>
</organism>
<dbReference type="PANTHER" id="PTHR42759">
    <property type="entry name" value="MOXR FAMILY PROTEIN"/>
    <property type="match status" value="1"/>
</dbReference>
<dbReference type="InterPro" id="IPR003593">
    <property type="entry name" value="AAA+_ATPase"/>
</dbReference>
<gene>
    <name evidence="5" type="primary">ravA_3</name>
    <name evidence="5" type="ORF">CA13_49080</name>
</gene>
<dbReference type="InterPro" id="IPR041628">
    <property type="entry name" value="ChlI/MoxR_AAA_lid"/>
</dbReference>
<dbReference type="Pfam" id="PF17863">
    <property type="entry name" value="AAA_lid_2"/>
    <property type="match status" value="1"/>
</dbReference>
<evidence type="ECO:0000313" key="5">
    <source>
        <dbReference type="EMBL" id="TWT83443.1"/>
    </source>
</evidence>
<reference evidence="5 6" key="1">
    <citation type="submission" date="2019-02" db="EMBL/GenBank/DDBJ databases">
        <title>Deep-cultivation of Planctomycetes and their phenomic and genomic characterization uncovers novel biology.</title>
        <authorList>
            <person name="Wiegand S."/>
            <person name="Jogler M."/>
            <person name="Boedeker C."/>
            <person name="Pinto D."/>
            <person name="Vollmers J."/>
            <person name="Rivas-Marin E."/>
            <person name="Kohn T."/>
            <person name="Peeters S.H."/>
            <person name="Heuer A."/>
            <person name="Rast P."/>
            <person name="Oberbeckmann S."/>
            <person name="Bunk B."/>
            <person name="Jeske O."/>
            <person name="Meyerdierks A."/>
            <person name="Storesund J.E."/>
            <person name="Kallscheuer N."/>
            <person name="Luecker S."/>
            <person name="Lage O.M."/>
            <person name="Pohl T."/>
            <person name="Merkel B.J."/>
            <person name="Hornburger P."/>
            <person name="Mueller R.-W."/>
            <person name="Bruemmer F."/>
            <person name="Labrenz M."/>
            <person name="Spormann A.M."/>
            <person name="Op Den Camp H."/>
            <person name="Overmann J."/>
            <person name="Amann R."/>
            <person name="Jetten M.S.M."/>
            <person name="Mascher T."/>
            <person name="Medema M.H."/>
            <person name="Devos D.P."/>
            <person name="Kaster A.-K."/>
            <person name="Ovreas L."/>
            <person name="Rohde M."/>
            <person name="Galperin M.Y."/>
            <person name="Jogler C."/>
        </authorList>
    </citation>
    <scope>NUCLEOTIDE SEQUENCE [LARGE SCALE GENOMIC DNA]</scope>
    <source>
        <strain evidence="5 6">CA13</strain>
    </source>
</reference>
<accession>A0A5C5ZA94</accession>
<dbReference type="AlphaFoldDB" id="A0A5C5ZA94"/>
<dbReference type="Gene3D" id="3.40.50.300">
    <property type="entry name" value="P-loop containing nucleotide triphosphate hydrolases"/>
    <property type="match status" value="1"/>
</dbReference>
<dbReference type="PIRSF" id="PIRSF002849">
    <property type="entry name" value="AAA_ATPase_chaperone_MoxR_prd"/>
    <property type="match status" value="1"/>
</dbReference>
<evidence type="ECO:0000256" key="2">
    <source>
        <dbReference type="ARBA" id="ARBA00022840"/>
    </source>
</evidence>
<dbReference type="CDD" id="cd00009">
    <property type="entry name" value="AAA"/>
    <property type="match status" value="1"/>
</dbReference>
<keyword evidence="6" id="KW-1185">Reference proteome</keyword>
<comment type="similarity">
    <text evidence="3">Belongs to the MoxR family.</text>
</comment>
<comment type="caution">
    <text evidence="5">The sequence shown here is derived from an EMBL/GenBank/DDBJ whole genome shotgun (WGS) entry which is preliminary data.</text>
</comment>
<evidence type="ECO:0000259" key="4">
    <source>
        <dbReference type="SMART" id="SM00382"/>
    </source>
</evidence>
<dbReference type="InterPro" id="IPR011703">
    <property type="entry name" value="ATPase_AAA-3"/>
</dbReference>
<dbReference type="GO" id="GO:0016887">
    <property type="term" value="F:ATP hydrolysis activity"/>
    <property type="evidence" value="ECO:0007669"/>
    <property type="project" value="InterPro"/>
</dbReference>
<dbReference type="RefSeq" id="WP_146400617.1">
    <property type="nucleotide sequence ID" value="NZ_SJPJ01000001.1"/>
</dbReference>
<name>A0A5C5ZA94_9BACT</name>
<dbReference type="PANTHER" id="PTHR42759:SF5">
    <property type="entry name" value="METHANOL DEHYDROGENASE REGULATOR"/>
    <property type="match status" value="1"/>
</dbReference>
<evidence type="ECO:0000256" key="1">
    <source>
        <dbReference type="ARBA" id="ARBA00022741"/>
    </source>
</evidence>
<evidence type="ECO:0000313" key="6">
    <source>
        <dbReference type="Proteomes" id="UP000315010"/>
    </source>
</evidence>
<dbReference type="Proteomes" id="UP000315010">
    <property type="component" value="Unassembled WGS sequence"/>
</dbReference>
<dbReference type="InterPro" id="IPR027417">
    <property type="entry name" value="P-loop_NTPase"/>
</dbReference>
<feature type="domain" description="AAA+ ATPase" evidence="4">
    <location>
        <begin position="35"/>
        <end position="176"/>
    </location>
</feature>
<dbReference type="EMBL" id="SJPJ01000001">
    <property type="protein sequence ID" value="TWT83443.1"/>
    <property type="molecule type" value="Genomic_DNA"/>
</dbReference>
<evidence type="ECO:0000256" key="3">
    <source>
        <dbReference type="ARBA" id="ARBA00061607"/>
    </source>
</evidence>